<dbReference type="OrthoDB" id="3628931at2"/>
<dbReference type="AlphaFoldDB" id="A0A1R4ITY2"/>
<feature type="signal peptide" evidence="1">
    <location>
        <begin position="1"/>
        <end position="25"/>
    </location>
</feature>
<name>A0A1R4ITY2_9MICO</name>
<gene>
    <name evidence="3" type="ORF">FM119_03445</name>
</gene>
<keyword evidence="4" id="KW-1185">Reference proteome</keyword>
<dbReference type="PROSITE" id="PS51257">
    <property type="entry name" value="PROKAR_LIPOPROTEIN"/>
    <property type="match status" value="1"/>
</dbReference>
<protein>
    <recommendedName>
        <fullName evidence="2">Septum formation-related domain-containing protein</fullName>
    </recommendedName>
</protein>
<accession>A0A1R4ITY2</accession>
<dbReference type="EMBL" id="FUKR01000022">
    <property type="protein sequence ID" value="SJN23035.1"/>
    <property type="molecule type" value="Genomic_DNA"/>
</dbReference>
<feature type="chain" id="PRO_5013226913" description="Septum formation-related domain-containing protein" evidence="1">
    <location>
        <begin position="26"/>
        <end position="165"/>
    </location>
</feature>
<feature type="domain" description="Septum formation-related" evidence="2">
    <location>
        <begin position="54"/>
        <end position="148"/>
    </location>
</feature>
<dbReference type="RefSeq" id="WP_087136292.1">
    <property type="nucleotide sequence ID" value="NZ_FUKR01000022.1"/>
</dbReference>
<sequence>MNTPRLTLTAVTAAAIIALTSGCSALSGLLPSAEPVRDDSGQISEAADNADVFALTVGDCFTEIDASEVTSVPVVPCSEPHDYEAYAATELPDGDFPGEDELIATADDFCHDEFETFVGTLYGDSEFDYSYLYPQEAGWDGGDHEILCLVYGQDQLTGSVEGARS</sequence>
<keyword evidence="1" id="KW-0732">Signal</keyword>
<dbReference type="Proteomes" id="UP000196778">
    <property type="component" value="Unassembled WGS sequence"/>
</dbReference>
<dbReference type="InterPro" id="IPR026004">
    <property type="entry name" value="Septum_form"/>
</dbReference>
<reference evidence="4" key="1">
    <citation type="submission" date="2017-02" db="EMBL/GenBank/DDBJ databases">
        <authorList>
            <person name="Dridi B."/>
        </authorList>
    </citation>
    <scope>NUCLEOTIDE SEQUENCE [LARGE SCALE GENOMIC DNA]</scope>
    <source>
        <strain evidence="4">EB411</strain>
    </source>
</reference>
<evidence type="ECO:0000259" key="2">
    <source>
        <dbReference type="Pfam" id="PF13845"/>
    </source>
</evidence>
<evidence type="ECO:0000313" key="4">
    <source>
        <dbReference type="Proteomes" id="UP000196778"/>
    </source>
</evidence>
<dbReference type="Pfam" id="PF13845">
    <property type="entry name" value="Septum_form"/>
    <property type="match status" value="1"/>
</dbReference>
<proteinExistence type="predicted"/>
<organism evidence="3 4">
    <name type="scientific">Mycetocola reblochoni REB411</name>
    <dbReference type="NCBI Taxonomy" id="1255698"/>
    <lineage>
        <taxon>Bacteria</taxon>
        <taxon>Bacillati</taxon>
        <taxon>Actinomycetota</taxon>
        <taxon>Actinomycetes</taxon>
        <taxon>Micrococcales</taxon>
        <taxon>Microbacteriaceae</taxon>
        <taxon>Mycetocola</taxon>
    </lineage>
</organism>
<evidence type="ECO:0000313" key="3">
    <source>
        <dbReference type="EMBL" id="SJN23035.1"/>
    </source>
</evidence>
<evidence type="ECO:0000256" key="1">
    <source>
        <dbReference type="SAM" id="SignalP"/>
    </source>
</evidence>